<feature type="non-terminal residue" evidence="9">
    <location>
        <position position="1"/>
    </location>
</feature>
<dbReference type="EMBL" id="JAHZIK010000235">
    <property type="protein sequence ID" value="MBW7454688.1"/>
    <property type="molecule type" value="Genomic_DNA"/>
</dbReference>
<dbReference type="Gene3D" id="3.40.120.10">
    <property type="entry name" value="Alpha-D-Glucose-1,6-Bisphosphate, subunit A, domain 3"/>
    <property type="match status" value="2"/>
</dbReference>
<keyword evidence="3" id="KW-0479">Metal-binding</keyword>
<evidence type="ECO:0000256" key="2">
    <source>
        <dbReference type="ARBA" id="ARBA00022553"/>
    </source>
</evidence>
<dbReference type="Pfam" id="PF02879">
    <property type="entry name" value="PGM_PMM_II"/>
    <property type="match status" value="1"/>
</dbReference>
<dbReference type="InterPro" id="IPR036900">
    <property type="entry name" value="A-D-PHexomutase_C_sf"/>
</dbReference>
<dbReference type="PANTHER" id="PTHR42946:SF1">
    <property type="entry name" value="PHOSPHOGLUCOMUTASE (ALPHA-D-GLUCOSE-1,6-BISPHOSPHATE-DEPENDENT)"/>
    <property type="match status" value="1"/>
</dbReference>
<proteinExistence type="predicted"/>
<evidence type="ECO:0000259" key="6">
    <source>
        <dbReference type="Pfam" id="PF00408"/>
    </source>
</evidence>
<dbReference type="PANTHER" id="PTHR42946">
    <property type="entry name" value="PHOSPHOHEXOSE MUTASE"/>
    <property type="match status" value="1"/>
</dbReference>
<keyword evidence="2" id="KW-0597">Phosphoprotein</keyword>
<feature type="domain" description="Alpha-D-phosphohexomutase alpha/beta/alpha" evidence="7">
    <location>
        <begin position="28"/>
        <end position="111"/>
    </location>
</feature>
<evidence type="ECO:0000256" key="3">
    <source>
        <dbReference type="ARBA" id="ARBA00022723"/>
    </source>
</evidence>
<feature type="domain" description="Alpha-D-phosphohexomutase alpha/beta/alpha" evidence="8">
    <location>
        <begin position="115"/>
        <end position="227"/>
    </location>
</feature>
<dbReference type="Proteomes" id="UP001519887">
    <property type="component" value="Unassembled WGS sequence"/>
</dbReference>
<dbReference type="SUPFAM" id="SSF55957">
    <property type="entry name" value="Phosphoglucomutase, C-terminal domain"/>
    <property type="match status" value="1"/>
</dbReference>
<name>A0ABS7C190_9BACL</name>
<dbReference type="InterPro" id="IPR005846">
    <property type="entry name" value="A-D-PHexomutase_a/b/a-III"/>
</dbReference>
<evidence type="ECO:0000259" key="8">
    <source>
        <dbReference type="Pfam" id="PF02880"/>
    </source>
</evidence>
<evidence type="ECO:0000313" key="9">
    <source>
        <dbReference type="EMBL" id="MBW7454688.1"/>
    </source>
</evidence>
<gene>
    <name evidence="9" type="ORF">K0U00_11665</name>
</gene>
<dbReference type="InterPro" id="IPR016055">
    <property type="entry name" value="A-D-PHexomutase_a/b/a-I/II/III"/>
</dbReference>
<dbReference type="InterPro" id="IPR005843">
    <property type="entry name" value="A-D-PHexomutase_C"/>
</dbReference>
<accession>A0ABS7C190</accession>
<evidence type="ECO:0000256" key="1">
    <source>
        <dbReference type="ARBA" id="ARBA00001946"/>
    </source>
</evidence>
<dbReference type="PRINTS" id="PR00509">
    <property type="entry name" value="PGMPMM"/>
</dbReference>
<keyword evidence="10" id="KW-1185">Reference proteome</keyword>
<dbReference type="InterPro" id="IPR050060">
    <property type="entry name" value="Phosphoglucosamine_mutase"/>
</dbReference>
<protein>
    <submittedName>
        <fullName evidence="9">Phosphoglucosamine mutase</fullName>
    </submittedName>
</protein>
<evidence type="ECO:0000256" key="4">
    <source>
        <dbReference type="ARBA" id="ARBA00022842"/>
    </source>
</evidence>
<reference evidence="9 10" key="1">
    <citation type="submission" date="2021-07" db="EMBL/GenBank/DDBJ databases">
        <title>Paenibacillus radiodurans sp. nov., isolated from the southeastern edge of Tengger Desert.</title>
        <authorList>
            <person name="Zhang G."/>
        </authorList>
    </citation>
    <scope>NUCLEOTIDE SEQUENCE [LARGE SCALE GENOMIC DNA]</scope>
    <source>
        <strain evidence="9 10">CCM 7311</strain>
    </source>
</reference>
<keyword evidence="5" id="KW-0413">Isomerase</keyword>
<comment type="caution">
    <text evidence="9">The sequence shown here is derived from an EMBL/GenBank/DDBJ whole genome shotgun (WGS) entry which is preliminary data.</text>
</comment>
<comment type="cofactor">
    <cofactor evidence="1">
        <name>Mg(2+)</name>
        <dbReference type="ChEBI" id="CHEBI:18420"/>
    </cofactor>
</comment>
<keyword evidence="4" id="KW-0460">Magnesium</keyword>
<sequence length="304" mass="32804">GRAIGRATELPEAKWQYGDYLRTTSGSRFEGLRVVLDCANGAAFEIAPQLFRELGAEIVTIGASPDGYNINENCGSTHPEVLQAVVLSCNADLGLSFDGDADRLVTIDDKGEVLDGDFILSILGSALNEAGKLNHSTIVTTVMSNLGFLKGLDKAGLKGKQTAVGDRYVMEEMRRGGYNLGGEQSGHVIFLDHSTTGDGMLTALHLMETIVQTGRKLSDLKGIMRKYPQVLVNVQAADKSRLKGSLAVREAIRKVETELGDNGRVLVRPSGTESLVRVMVEGPDKKQVEAYANDIAEVIRRELV</sequence>
<dbReference type="Pfam" id="PF00408">
    <property type="entry name" value="PGM_PMM_IV"/>
    <property type="match status" value="1"/>
</dbReference>
<dbReference type="Pfam" id="PF02880">
    <property type="entry name" value="PGM_PMM_III"/>
    <property type="match status" value="1"/>
</dbReference>
<organism evidence="9 10">
    <name type="scientific">Paenibacillus sepulcri</name>
    <dbReference type="NCBI Taxonomy" id="359917"/>
    <lineage>
        <taxon>Bacteria</taxon>
        <taxon>Bacillati</taxon>
        <taxon>Bacillota</taxon>
        <taxon>Bacilli</taxon>
        <taxon>Bacillales</taxon>
        <taxon>Paenibacillaceae</taxon>
        <taxon>Paenibacillus</taxon>
    </lineage>
</organism>
<evidence type="ECO:0000313" key="10">
    <source>
        <dbReference type="Proteomes" id="UP001519887"/>
    </source>
</evidence>
<evidence type="ECO:0000256" key="5">
    <source>
        <dbReference type="ARBA" id="ARBA00023235"/>
    </source>
</evidence>
<dbReference type="SUPFAM" id="SSF53738">
    <property type="entry name" value="Phosphoglucomutase, first 3 domains"/>
    <property type="match status" value="2"/>
</dbReference>
<evidence type="ECO:0000259" key="7">
    <source>
        <dbReference type="Pfam" id="PF02879"/>
    </source>
</evidence>
<dbReference type="InterPro" id="IPR005845">
    <property type="entry name" value="A-D-PHexomutase_a/b/a-II"/>
</dbReference>
<dbReference type="InterPro" id="IPR005841">
    <property type="entry name" value="Alpha-D-phosphohexomutase_SF"/>
</dbReference>
<feature type="domain" description="Alpha-D-phosphohexomutase C-terminal" evidence="6">
    <location>
        <begin position="231"/>
        <end position="297"/>
    </location>
</feature>
<dbReference type="Gene3D" id="3.30.310.50">
    <property type="entry name" value="Alpha-D-phosphohexomutase, C-terminal domain"/>
    <property type="match status" value="1"/>
</dbReference>